<dbReference type="InterPro" id="IPR036390">
    <property type="entry name" value="WH_DNA-bd_sf"/>
</dbReference>
<evidence type="ECO:0000256" key="2">
    <source>
        <dbReference type="ARBA" id="ARBA00022448"/>
    </source>
</evidence>
<evidence type="ECO:0000256" key="3">
    <source>
        <dbReference type="ARBA" id="ARBA00022927"/>
    </source>
</evidence>
<evidence type="ECO:0000313" key="4">
    <source>
        <dbReference type="EMBL" id="KAF9444870.1"/>
    </source>
</evidence>
<dbReference type="Pfam" id="PF05871">
    <property type="entry name" value="ESCRT-II"/>
    <property type="match status" value="1"/>
</dbReference>
<dbReference type="GO" id="GO:0043328">
    <property type="term" value="P:protein transport to vacuole involved in ubiquitin-dependent protein catabolic process via the multivesicular body sorting pathway"/>
    <property type="evidence" value="ECO:0007669"/>
    <property type="project" value="TreeGrafter"/>
</dbReference>
<dbReference type="GO" id="GO:0042803">
    <property type="term" value="F:protein homodimerization activity"/>
    <property type="evidence" value="ECO:0007669"/>
    <property type="project" value="TreeGrafter"/>
</dbReference>
<sequence length="194" mass="21746">MALTTLTTHKTPSGFLLPSIHSAPPFFTQQPNPVSQSAVTDHWINLILAYARYRRLFILRVEDAETAGSEWDEILRNERIRHRMPPSHLSTILAAMVQRNVAAYESPKQTRSALVYWRLPEEWADVLHRWAADTGQLNTILTFYDITDPPLESPLSGIPVLLLKKAISILSKSGKAQTISIADGEGVRFFAGGR</sequence>
<evidence type="ECO:0000313" key="5">
    <source>
        <dbReference type="Proteomes" id="UP000807342"/>
    </source>
</evidence>
<dbReference type="PANTHER" id="PTHR13149:SF0">
    <property type="entry name" value="VACUOLAR PROTEIN-SORTING-ASSOCIATED PROTEIN 25"/>
    <property type="match status" value="1"/>
</dbReference>
<keyword evidence="2" id="KW-0813">Transport</keyword>
<dbReference type="GO" id="GO:0005198">
    <property type="term" value="F:structural molecule activity"/>
    <property type="evidence" value="ECO:0007669"/>
    <property type="project" value="TreeGrafter"/>
</dbReference>
<gene>
    <name evidence="4" type="ORF">P691DRAFT_806568</name>
</gene>
<dbReference type="GO" id="GO:0000814">
    <property type="term" value="C:ESCRT II complex"/>
    <property type="evidence" value="ECO:0007669"/>
    <property type="project" value="InterPro"/>
</dbReference>
<keyword evidence="5" id="KW-1185">Reference proteome</keyword>
<organism evidence="4 5">
    <name type="scientific">Macrolepiota fuliginosa MF-IS2</name>
    <dbReference type="NCBI Taxonomy" id="1400762"/>
    <lineage>
        <taxon>Eukaryota</taxon>
        <taxon>Fungi</taxon>
        <taxon>Dikarya</taxon>
        <taxon>Basidiomycota</taxon>
        <taxon>Agaricomycotina</taxon>
        <taxon>Agaricomycetes</taxon>
        <taxon>Agaricomycetidae</taxon>
        <taxon>Agaricales</taxon>
        <taxon>Agaricineae</taxon>
        <taxon>Agaricaceae</taxon>
        <taxon>Macrolepiota</taxon>
    </lineage>
</organism>
<protein>
    <submittedName>
        <fullName evidence="4">ESCRT-II complex, vps25 subunit</fullName>
    </submittedName>
</protein>
<dbReference type="InterPro" id="IPR036388">
    <property type="entry name" value="WH-like_DNA-bd_sf"/>
</dbReference>
<name>A0A9P5X6A4_9AGAR</name>
<keyword evidence="3" id="KW-0653">Protein transport</keyword>
<dbReference type="PANTHER" id="PTHR13149">
    <property type="entry name" value="VACUOLAR PROTEIN SORTING-ASSOCIATED PROTEIN VPS25"/>
    <property type="match status" value="1"/>
</dbReference>
<dbReference type="Gene3D" id="1.10.10.10">
    <property type="entry name" value="Winged helix-like DNA-binding domain superfamily/Winged helix DNA-binding domain"/>
    <property type="match status" value="1"/>
</dbReference>
<evidence type="ECO:0000256" key="1">
    <source>
        <dbReference type="ARBA" id="ARBA00009674"/>
    </source>
</evidence>
<dbReference type="SUPFAM" id="SSF46785">
    <property type="entry name" value="Winged helix' DNA-binding domain"/>
    <property type="match status" value="2"/>
</dbReference>
<comment type="caution">
    <text evidence="4">The sequence shown here is derived from an EMBL/GenBank/DDBJ whole genome shotgun (WGS) entry which is preliminary data.</text>
</comment>
<reference evidence="4" key="1">
    <citation type="submission" date="2020-11" db="EMBL/GenBank/DDBJ databases">
        <authorList>
            <consortium name="DOE Joint Genome Institute"/>
            <person name="Ahrendt S."/>
            <person name="Riley R."/>
            <person name="Andreopoulos W."/>
            <person name="Labutti K."/>
            <person name="Pangilinan J."/>
            <person name="Ruiz-Duenas F.J."/>
            <person name="Barrasa J.M."/>
            <person name="Sanchez-Garcia M."/>
            <person name="Camarero S."/>
            <person name="Miyauchi S."/>
            <person name="Serrano A."/>
            <person name="Linde D."/>
            <person name="Babiker R."/>
            <person name="Drula E."/>
            <person name="Ayuso-Fernandez I."/>
            <person name="Pacheco R."/>
            <person name="Padilla G."/>
            <person name="Ferreira P."/>
            <person name="Barriuso J."/>
            <person name="Kellner H."/>
            <person name="Castanera R."/>
            <person name="Alfaro M."/>
            <person name="Ramirez L."/>
            <person name="Pisabarro A.G."/>
            <person name="Kuo A."/>
            <person name="Tritt A."/>
            <person name="Lipzen A."/>
            <person name="He G."/>
            <person name="Yan M."/>
            <person name="Ng V."/>
            <person name="Cullen D."/>
            <person name="Martin F."/>
            <person name="Rosso M.-N."/>
            <person name="Henrissat B."/>
            <person name="Hibbett D."/>
            <person name="Martinez A.T."/>
            <person name="Grigoriev I.V."/>
        </authorList>
    </citation>
    <scope>NUCLEOTIDE SEQUENCE</scope>
    <source>
        <strain evidence="4">MF-IS2</strain>
    </source>
</reference>
<accession>A0A9P5X6A4</accession>
<dbReference type="Gene3D" id="1.10.10.570">
    <property type="entry name" value="Winged helix' DNA-binding domain. Chain C. Domain 1"/>
    <property type="match status" value="1"/>
</dbReference>
<dbReference type="InterPro" id="IPR008570">
    <property type="entry name" value="ESCRT-II_cplx_Vps25-sub"/>
</dbReference>
<dbReference type="Proteomes" id="UP000807342">
    <property type="component" value="Unassembled WGS sequence"/>
</dbReference>
<comment type="similarity">
    <text evidence="1">Belongs to the VPS25 family.</text>
</comment>
<dbReference type="AlphaFoldDB" id="A0A9P5X6A4"/>
<proteinExistence type="inferred from homology"/>
<dbReference type="OrthoDB" id="245150at2759"/>
<dbReference type="EMBL" id="MU151342">
    <property type="protein sequence ID" value="KAF9444870.1"/>
    <property type="molecule type" value="Genomic_DNA"/>
</dbReference>
<dbReference type="InterPro" id="IPR014041">
    <property type="entry name" value="ESCRT-II_cplx_Vps25-sub_N"/>
</dbReference>